<comment type="caution">
    <text evidence="2">The sequence shown here is derived from an EMBL/GenBank/DDBJ whole genome shotgun (WGS) entry which is preliminary data.</text>
</comment>
<name>A0ABS5W135_9SPHN</name>
<gene>
    <name evidence="2" type="ORF">KK137_01665</name>
</gene>
<evidence type="ECO:0000256" key="1">
    <source>
        <dbReference type="SAM" id="SignalP"/>
    </source>
</evidence>
<sequence>MKKSVATLIFAAAAIVGTPAMAQSASGTVVVNGTVAAKCSATDPISGTINLGELAKADGTVDKAFAGATNGLSRNFTVRCNGTNPNLSVEARSLVNTAATNSPNGYTNTVDYSAKLAAKGAKGTTTAITDLSLNSGATTGRIGDRLAAEANNVTLTILDGITSNSTAILEAGSYTGSVDIIITAAP</sequence>
<dbReference type="EMBL" id="JAHFVK010000001">
    <property type="protein sequence ID" value="MBT2133027.1"/>
    <property type="molecule type" value="Genomic_DNA"/>
</dbReference>
<feature type="chain" id="PRO_5046229178" description="Spore coat protein U domain-containing protein" evidence="1">
    <location>
        <begin position="23"/>
        <end position="186"/>
    </location>
</feature>
<feature type="signal peptide" evidence="1">
    <location>
        <begin position="1"/>
        <end position="22"/>
    </location>
</feature>
<evidence type="ECO:0008006" key="4">
    <source>
        <dbReference type="Google" id="ProtNLM"/>
    </source>
</evidence>
<evidence type="ECO:0000313" key="2">
    <source>
        <dbReference type="EMBL" id="MBT2133027.1"/>
    </source>
</evidence>
<organism evidence="2 3">
    <name type="scientific">Croceibacterium selenioxidans</name>
    <dbReference type="NCBI Taxonomy" id="2838833"/>
    <lineage>
        <taxon>Bacteria</taxon>
        <taxon>Pseudomonadati</taxon>
        <taxon>Pseudomonadota</taxon>
        <taxon>Alphaproteobacteria</taxon>
        <taxon>Sphingomonadales</taxon>
        <taxon>Erythrobacteraceae</taxon>
        <taxon>Croceibacterium</taxon>
    </lineage>
</organism>
<reference evidence="2 3" key="1">
    <citation type="submission" date="2021-05" db="EMBL/GenBank/DDBJ databases">
        <title>Croceibacterium sp. LX-88 genome sequence.</title>
        <authorList>
            <person name="Luo X."/>
        </authorList>
    </citation>
    <scope>NUCLEOTIDE SEQUENCE [LARGE SCALE GENOMIC DNA]</scope>
    <source>
        <strain evidence="2 3">LX-88</strain>
    </source>
</reference>
<dbReference type="RefSeq" id="WP_214534317.1">
    <property type="nucleotide sequence ID" value="NZ_JAHFVK010000001.1"/>
</dbReference>
<keyword evidence="3" id="KW-1185">Reference proteome</keyword>
<proteinExistence type="predicted"/>
<protein>
    <recommendedName>
        <fullName evidence="4">Spore coat protein U domain-containing protein</fullName>
    </recommendedName>
</protein>
<keyword evidence="1" id="KW-0732">Signal</keyword>
<accession>A0ABS5W135</accession>
<dbReference type="Proteomes" id="UP000811255">
    <property type="component" value="Unassembled WGS sequence"/>
</dbReference>
<evidence type="ECO:0000313" key="3">
    <source>
        <dbReference type="Proteomes" id="UP000811255"/>
    </source>
</evidence>